<gene>
    <name evidence="9" type="ORF">SAMN05421870_11242</name>
</gene>
<keyword evidence="8" id="KW-0732">Signal</keyword>
<dbReference type="EMBL" id="FOGO01000012">
    <property type="protein sequence ID" value="SES21557.1"/>
    <property type="molecule type" value="Genomic_DNA"/>
</dbReference>
<evidence type="ECO:0000256" key="6">
    <source>
        <dbReference type="SAM" id="MobiDB-lite"/>
    </source>
</evidence>
<evidence type="ECO:0000256" key="3">
    <source>
        <dbReference type="ARBA" id="ARBA00023022"/>
    </source>
</evidence>
<evidence type="ECO:0000256" key="7">
    <source>
        <dbReference type="SAM" id="Phobius"/>
    </source>
</evidence>
<feature type="transmembrane region" description="Helical" evidence="7">
    <location>
        <begin position="276"/>
        <end position="297"/>
    </location>
</feature>
<feature type="chain" id="PRO_5039296643" evidence="8">
    <location>
        <begin position="23"/>
        <end position="387"/>
    </location>
</feature>
<name>A0A1H9VJP3_9ACTN</name>
<evidence type="ECO:0000256" key="5">
    <source>
        <dbReference type="ARBA" id="ARBA00023157"/>
    </source>
</evidence>
<keyword evidence="7" id="KW-1133">Transmembrane helix</keyword>
<dbReference type="Proteomes" id="UP000182841">
    <property type="component" value="Unassembled WGS sequence"/>
</dbReference>
<organism evidence="9 10">
    <name type="scientific">Streptomyces qinglanensis</name>
    <dbReference type="NCBI Taxonomy" id="943816"/>
    <lineage>
        <taxon>Bacteria</taxon>
        <taxon>Bacillati</taxon>
        <taxon>Actinomycetota</taxon>
        <taxon>Actinomycetes</taxon>
        <taxon>Kitasatosporales</taxon>
        <taxon>Streptomycetaceae</taxon>
        <taxon>Streptomyces</taxon>
    </lineage>
</organism>
<dbReference type="Pfam" id="PF00960">
    <property type="entry name" value="Neocarzinostat"/>
    <property type="match status" value="1"/>
</dbReference>
<protein>
    <submittedName>
        <fullName evidence="9">Neocarzinostatin family protein</fullName>
    </submittedName>
</protein>
<keyword evidence="10" id="KW-1185">Reference proteome</keyword>
<feature type="region of interest" description="Disordered" evidence="6">
    <location>
        <begin position="304"/>
        <end position="387"/>
    </location>
</feature>
<feature type="compositionally biased region" description="Low complexity" evidence="6">
    <location>
        <begin position="306"/>
        <end position="318"/>
    </location>
</feature>
<dbReference type="SUPFAM" id="SSF49319">
    <property type="entry name" value="Actinoxanthin-like"/>
    <property type="match status" value="1"/>
</dbReference>
<dbReference type="Gene3D" id="2.60.40.230">
    <property type="entry name" value="Neocarzinostatin-like"/>
    <property type="match status" value="1"/>
</dbReference>
<sequence length="387" mass="40227">MRRTFRWAASLVCALVCCAVAAAGPAARGAVPPRPAAAAAAVAVATATEEKPRITLSREEAGAGARLTVRGTGWRPDTLLTLLVCGQRAIGGTNACANAEGRAVTTDADGGFRKRIPVAEPPKPCPCVVRASTVTGAHAAANAAFRVAGHPVAPLPEKRTGGRISVLAARLEGDSGLLNWFGAPERRKLVLTVGNVGSDRTRDPVFEVGSAHGVLAPEWEHQRWRGTIGPGRKARVELTVELAAGAHGAYTVAARRDGRVLTEQPWDVGRPWGVTLFWVLLCLVVPLLVFRSGMLIVDRVRPRRAAPPAEGPTGAADTSRGLPWFTPDAVAAPPPAGPGAAAPFPDERDPEQPSGRSAGGPYGRAAEERYGRDAGAGSGDGPVERQG</sequence>
<keyword evidence="3" id="KW-0044">Antibiotic</keyword>
<proteinExistence type="inferred from homology"/>
<keyword evidence="4" id="KW-0238">DNA-binding</keyword>
<comment type="similarity">
    <text evidence="1">Belongs to the neocarzinostatin family.</text>
</comment>
<evidence type="ECO:0000256" key="1">
    <source>
        <dbReference type="ARBA" id="ARBA00010648"/>
    </source>
</evidence>
<evidence type="ECO:0000313" key="9">
    <source>
        <dbReference type="EMBL" id="SES21557.1"/>
    </source>
</evidence>
<feature type="signal peptide" evidence="8">
    <location>
        <begin position="1"/>
        <end position="22"/>
    </location>
</feature>
<keyword evidence="5" id="KW-1015">Disulfide bond</keyword>
<evidence type="ECO:0000313" key="10">
    <source>
        <dbReference type="Proteomes" id="UP000182841"/>
    </source>
</evidence>
<dbReference type="InterPro" id="IPR027273">
    <property type="entry name" value="Neocarzinostatin-like"/>
</dbReference>
<dbReference type="AlphaFoldDB" id="A0A1H9VJP3"/>
<dbReference type="RefSeq" id="WP_177214330.1">
    <property type="nucleotide sequence ID" value="NZ_FOGO01000012.1"/>
</dbReference>
<reference evidence="10" key="1">
    <citation type="submission" date="2016-10" db="EMBL/GenBank/DDBJ databases">
        <authorList>
            <person name="Varghese N."/>
            <person name="Submissions S."/>
        </authorList>
    </citation>
    <scope>NUCLEOTIDE SEQUENCE [LARGE SCALE GENOMIC DNA]</scope>
    <source>
        <strain evidence="10">CGMCC 4.6825</strain>
    </source>
</reference>
<accession>A0A1H9VJP3</accession>
<evidence type="ECO:0000256" key="8">
    <source>
        <dbReference type="SAM" id="SignalP"/>
    </source>
</evidence>
<evidence type="ECO:0000256" key="2">
    <source>
        <dbReference type="ARBA" id="ARBA00022529"/>
    </source>
</evidence>
<keyword evidence="7" id="KW-0472">Membrane</keyword>
<dbReference type="GO" id="GO:0003677">
    <property type="term" value="F:DNA binding"/>
    <property type="evidence" value="ECO:0007669"/>
    <property type="project" value="UniProtKB-KW"/>
</dbReference>
<evidence type="ECO:0000256" key="4">
    <source>
        <dbReference type="ARBA" id="ARBA00023125"/>
    </source>
</evidence>
<keyword evidence="7" id="KW-0812">Transmembrane</keyword>
<dbReference type="GO" id="GO:0042742">
    <property type="term" value="P:defense response to bacterium"/>
    <property type="evidence" value="ECO:0007669"/>
    <property type="project" value="UniProtKB-KW"/>
</dbReference>
<dbReference type="InterPro" id="IPR002186">
    <property type="entry name" value="Neocarzinostatin_fam"/>
</dbReference>
<keyword evidence="2" id="KW-0929">Antimicrobial</keyword>